<sequence length="84" mass="9170">MENTDKENLTNASTETVRIHTDFIKLEALLKFCGWCETGGEAKERIQGGDVALNGEVCTMRGKKCVPGDVVTLDGRSLRVAEGR</sequence>
<accession>A0ABR9R416</accession>
<dbReference type="RefSeq" id="WP_193501551.1">
    <property type="nucleotide sequence ID" value="NZ_JADCKC010000002.1"/>
</dbReference>
<evidence type="ECO:0000313" key="3">
    <source>
        <dbReference type="Proteomes" id="UP000768567"/>
    </source>
</evidence>
<dbReference type="CDD" id="cd00165">
    <property type="entry name" value="S4"/>
    <property type="match status" value="1"/>
</dbReference>
<keyword evidence="1" id="KW-0694">RNA-binding</keyword>
<dbReference type="InterPro" id="IPR036986">
    <property type="entry name" value="S4_RNA-bd_sf"/>
</dbReference>
<dbReference type="PROSITE" id="PS50889">
    <property type="entry name" value="S4"/>
    <property type="match status" value="1"/>
</dbReference>
<proteinExistence type="predicted"/>
<keyword evidence="3" id="KW-1185">Reference proteome</keyword>
<dbReference type="EMBL" id="JADCKC010000002">
    <property type="protein sequence ID" value="MBE5037879.1"/>
    <property type="molecule type" value="Genomic_DNA"/>
</dbReference>
<dbReference type="Gene3D" id="3.10.290.10">
    <property type="entry name" value="RNA-binding S4 domain"/>
    <property type="match status" value="1"/>
</dbReference>
<protein>
    <submittedName>
        <fullName evidence="2">RNA-binding S4 domain-containing protein</fullName>
    </submittedName>
</protein>
<evidence type="ECO:0000313" key="2">
    <source>
        <dbReference type="EMBL" id="MBE5037879.1"/>
    </source>
</evidence>
<name>A0ABR9R416_9FIRM</name>
<dbReference type="SUPFAM" id="SSF55174">
    <property type="entry name" value="Alpha-L RNA-binding motif"/>
    <property type="match status" value="1"/>
</dbReference>
<organism evidence="2 3">
    <name type="scientific">Gemmiger gallinarum</name>
    <dbReference type="NCBI Taxonomy" id="2779354"/>
    <lineage>
        <taxon>Bacteria</taxon>
        <taxon>Bacillati</taxon>
        <taxon>Bacillota</taxon>
        <taxon>Clostridia</taxon>
        <taxon>Eubacteriales</taxon>
        <taxon>Gemmiger</taxon>
    </lineage>
</organism>
<evidence type="ECO:0000256" key="1">
    <source>
        <dbReference type="PROSITE-ProRule" id="PRU00182"/>
    </source>
</evidence>
<dbReference type="Proteomes" id="UP000768567">
    <property type="component" value="Unassembled WGS sequence"/>
</dbReference>
<dbReference type="Pfam" id="PF13275">
    <property type="entry name" value="S4_2"/>
    <property type="match status" value="1"/>
</dbReference>
<reference evidence="2 3" key="1">
    <citation type="submission" date="2020-10" db="EMBL/GenBank/DDBJ databases">
        <title>ChiBAC.</title>
        <authorList>
            <person name="Zenner C."/>
            <person name="Hitch T.C.A."/>
            <person name="Clavel T."/>
        </authorList>
    </citation>
    <scope>NUCLEOTIDE SEQUENCE [LARGE SCALE GENOMIC DNA]</scope>
    <source>
        <strain evidence="2 3">DSM 109015</strain>
    </source>
</reference>
<gene>
    <name evidence="2" type="ORF">INF35_08790</name>
</gene>
<comment type="caution">
    <text evidence="2">The sequence shown here is derived from an EMBL/GenBank/DDBJ whole genome shotgun (WGS) entry which is preliminary data.</text>
</comment>